<gene>
    <name evidence="1" type="ordered locus">Ppha_1561</name>
</gene>
<protein>
    <submittedName>
        <fullName evidence="1">Uncharacterized protein</fullName>
    </submittedName>
</protein>
<dbReference type="RefSeq" id="WP_012508296.1">
    <property type="nucleotide sequence ID" value="NC_011060.1"/>
</dbReference>
<keyword evidence="2" id="KW-1185">Reference proteome</keyword>
<organism evidence="1 2">
    <name type="scientific">Pelodictyon phaeoclathratiforme (strain DSM 5477 / BU-1)</name>
    <dbReference type="NCBI Taxonomy" id="324925"/>
    <lineage>
        <taxon>Bacteria</taxon>
        <taxon>Pseudomonadati</taxon>
        <taxon>Chlorobiota</taxon>
        <taxon>Chlorobiia</taxon>
        <taxon>Chlorobiales</taxon>
        <taxon>Chlorobiaceae</taxon>
        <taxon>Chlorobium/Pelodictyon group</taxon>
        <taxon>Pelodictyon</taxon>
    </lineage>
</organism>
<evidence type="ECO:0000313" key="1">
    <source>
        <dbReference type="EMBL" id="ACF43808.1"/>
    </source>
</evidence>
<dbReference type="Proteomes" id="UP000002724">
    <property type="component" value="Chromosome"/>
</dbReference>
<evidence type="ECO:0000313" key="2">
    <source>
        <dbReference type="Proteomes" id="UP000002724"/>
    </source>
</evidence>
<dbReference type="KEGG" id="pph:Ppha_1561"/>
<dbReference type="OrthoDB" id="467329at2"/>
<name>B4SAC2_PELPB</name>
<proteinExistence type="predicted"/>
<dbReference type="EMBL" id="CP001110">
    <property type="protein sequence ID" value="ACF43808.1"/>
    <property type="molecule type" value="Genomic_DNA"/>
</dbReference>
<sequence length="74" mass="8321">MTAIVIEVDEKVAQTFSQVSADKKNKLQLLLTLRLQELMSIPERSLTDIMDEIGRYAEAQGMTPELLASLLNEK</sequence>
<dbReference type="HOGENOM" id="CLU_177503_1_0_10"/>
<accession>B4SAC2</accession>
<dbReference type="AlphaFoldDB" id="B4SAC2"/>
<reference evidence="1 2" key="1">
    <citation type="submission" date="2008-06" db="EMBL/GenBank/DDBJ databases">
        <title>Complete sequence of Pelodictyon phaeoclathratiforme BU-1.</title>
        <authorList>
            <consortium name="US DOE Joint Genome Institute"/>
            <person name="Lucas S."/>
            <person name="Copeland A."/>
            <person name="Lapidus A."/>
            <person name="Glavina del Rio T."/>
            <person name="Dalin E."/>
            <person name="Tice H."/>
            <person name="Bruce D."/>
            <person name="Goodwin L."/>
            <person name="Pitluck S."/>
            <person name="Schmutz J."/>
            <person name="Larimer F."/>
            <person name="Land M."/>
            <person name="Hauser L."/>
            <person name="Kyrpides N."/>
            <person name="Mikhailova N."/>
            <person name="Liu Z."/>
            <person name="Li T."/>
            <person name="Zhao F."/>
            <person name="Overmann J."/>
            <person name="Bryant D.A."/>
            <person name="Richardson P."/>
        </authorList>
    </citation>
    <scope>NUCLEOTIDE SEQUENCE [LARGE SCALE GENOMIC DNA]</scope>
    <source>
        <strain evidence="2">DSM 5477 / BU-1</strain>
    </source>
</reference>